<dbReference type="Proteomes" id="UP000050969">
    <property type="component" value="Unassembled WGS sequence"/>
</dbReference>
<protein>
    <recommendedName>
        <fullName evidence="3">Cysteine desulfurase</fullName>
    </recommendedName>
</protein>
<gene>
    <name evidence="1" type="ORF">IV56_GL001493</name>
</gene>
<dbReference type="AlphaFoldDB" id="A0A0R2MYA4"/>
<dbReference type="PATRIC" id="fig|1293598.4.peg.1558"/>
<dbReference type="InterPro" id="IPR014965">
    <property type="entry name" value="Amino_acid_metab_prot_put"/>
</dbReference>
<comment type="caution">
    <text evidence="1">The sequence shown here is derived from an EMBL/GenBank/DDBJ whole genome shotgun (WGS) entry which is preliminary data.</text>
</comment>
<dbReference type="Gene3D" id="3.30.1820.10">
    <property type="entry name" value="Lp2179-like"/>
    <property type="match status" value="1"/>
</dbReference>
<organism evidence="1 2">
    <name type="scientific">Lacticaseibacillus saniviri JCM 17471 = DSM 24301</name>
    <dbReference type="NCBI Taxonomy" id="1293598"/>
    <lineage>
        <taxon>Bacteria</taxon>
        <taxon>Bacillati</taxon>
        <taxon>Bacillota</taxon>
        <taxon>Bacilli</taxon>
        <taxon>Lactobacillales</taxon>
        <taxon>Lactobacillaceae</taxon>
        <taxon>Lacticaseibacillus</taxon>
    </lineage>
</organism>
<dbReference type="EMBL" id="JQCE01000005">
    <property type="protein sequence ID" value="KRO18361.1"/>
    <property type="molecule type" value="Genomic_DNA"/>
</dbReference>
<dbReference type="Pfam" id="PF08866">
    <property type="entry name" value="DUF1831"/>
    <property type="match status" value="1"/>
</dbReference>
<name>A0A0R2MYA4_9LACO</name>
<dbReference type="SUPFAM" id="SSF160800">
    <property type="entry name" value="Lp2179-like"/>
    <property type="match status" value="1"/>
</dbReference>
<evidence type="ECO:0000313" key="1">
    <source>
        <dbReference type="EMBL" id="KRO18361.1"/>
    </source>
</evidence>
<accession>A0A0R2MYA4</accession>
<reference evidence="1 2" key="1">
    <citation type="journal article" date="2015" name="Genome Announc.">
        <title>Expanding the biotechnology potential of lactobacilli through comparative genomics of 213 strains and associated genera.</title>
        <authorList>
            <person name="Sun Z."/>
            <person name="Harris H.M."/>
            <person name="McCann A."/>
            <person name="Guo C."/>
            <person name="Argimon S."/>
            <person name="Zhang W."/>
            <person name="Yang X."/>
            <person name="Jeffery I.B."/>
            <person name="Cooney J.C."/>
            <person name="Kagawa T.F."/>
            <person name="Liu W."/>
            <person name="Song Y."/>
            <person name="Salvetti E."/>
            <person name="Wrobel A."/>
            <person name="Rasinkangas P."/>
            <person name="Parkhill J."/>
            <person name="Rea M.C."/>
            <person name="O'Sullivan O."/>
            <person name="Ritari J."/>
            <person name="Douillard F.P."/>
            <person name="Paul Ross R."/>
            <person name="Yang R."/>
            <person name="Briner A.E."/>
            <person name="Felis G.E."/>
            <person name="de Vos W.M."/>
            <person name="Barrangou R."/>
            <person name="Klaenhammer T.R."/>
            <person name="Caufield P.W."/>
            <person name="Cui Y."/>
            <person name="Zhang H."/>
            <person name="O'Toole P.W."/>
        </authorList>
    </citation>
    <scope>NUCLEOTIDE SEQUENCE [LARGE SCALE GENOMIC DNA]</scope>
    <source>
        <strain evidence="1 2">DSM 24301</strain>
    </source>
</reference>
<sequence length="118" mass="13124">MMMMALAAVGTVLGDSQKYQLSSGIKRYTLMDLGFVKTGNGNFQLERPLDPNSPYTNANKLRVTVKADLSAFQMAVTTPNGLKAIDIFKTDKTMDNVEQYNYIIQNLIEREVLAPVTD</sequence>
<evidence type="ECO:0008006" key="3">
    <source>
        <dbReference type="Google" id="ProtNLM"/>
    </source>
</evidence>
<keyword evidence="2" id="KW-1185">Reference proteome</keyword>
<proteinExistence type="predicted"/>
<dbReference type="InterPro" id="IPR035942">
    <property type="entry name" value="Lp2179-like_sf"/>
</dbReference>
<evidence type="ECO:0000313" key="2">
    <source>
        <dbReference type="Proteomes" id="UP000050969"/>
    </source>
</evidence>
<dbReference type="STRING" id="1293598.IV56_GL001493"/>